<evidence type="ECO:0000313" key="6">
    <source>
        <dbReference type="EMBL" id="ADK79213.1"/>
    </source>
</evidence>
<keyword evidence="3 4" id="KW-0732">Signal</keyword>
<dbReference type="EMBL" id="CP002116">
    <property type="protein sequence ID" value="ADK79213.1"/>
    <property type="molecule type" value="Genomic_DNA"/>
</dbReference>
<evidence type="ECO:0000256" key="4">
    <source>
        <dbReference type="SAM" id="SignalP"/>
    </source>
</evidence>
<dbReference type="HOGENOM" id="CLU_037628_3_7_12"/>
<dbReference type="PANTHER" id="PTHR46847:SF2">
    <property type="entry name" value="ABC TRANSPORTER SUGAR-BINDING PROTEIN"/>
    <property type="match status" value="1"/>
</dbReference>
<dbReference type="GO" id="GO:0030313">
    <property type="term" value="C:cell envelope"/>
    <property type="evidence" value="ECO:0007669"/>
    <property type="project" value="UniProtKB-SubCell"/>
</dbReference>
<keyword evidence="7" id="KW-1185">Reference proteome</keyword>
<dbReference type="eggNOG" id="COG1879">
    <property type="taxonomic scope" value="Bacteria"/>
</dbReference>
<protein>
    <submittedName>
        <fullName evidence="6">Periplasmic binding protein/LacI transcriptional regulator</fullName>
    </submittedName>
</protein>
<dbReference type="OrthoDB" id="3837830at2"/>
<dbReference type="InterPro" id="IPR025997">
    <property type="entry name" value="SBP_2_dom"/>
</dbReference>
<evidence type="ECO:0000259" key="5">
    <source>
        <dbReference type="Pfam" id="PF13407"/>
    </source>
</evidence>
<dbReference type="AlphaFoldDB" id="E1R6T1"/>
<feature type="signal peptide" evidence="4">
    <location>
        <begin position="1"/>
        <end position="20"/>
    </location>
</feature>
<dbReference type="Proteomes" id="UP000002318">
    <property type="component" value="Chromosome"/>
</dbReference>
<feature type="chain" id="PRO_5003150629" evidence="4">
    <location>
        <begin position="21"/>
        <end position="317"/>
    </location>
</feature>
<name>E1R6T1_SEDSS</name>
<dbReference type="STRING" id="573413.Spirs_0053"/>
<dbReference type="SUPFAM" id="SSF53822">
    <property type="entry name" value="Periplasmic binding protein-like I"/>
    <property type="match status" value="1"/>
</dbReference>
<dbReference type="KEGG" id="ssm:Spirs_0053"/>
<gene>
    <name evidence="6" type="ordered locus">Spirs_0053</name>
</gene>
<dbReference type="InterPro" id="IPR028082">
    <property type="entry name" value="Peripla_BP_I"/>
</dbReference>
<dbReference type="CDD" id="cd06321">
    <property type="entry name" value="PBP1_ABC_sugar_binding-like"/>
    <property type="match status" value="1"/>
</dbReference>
<feature type="domain" description="Periplasmic binding protein" evidence="5">
    <location>
        <begin position="37"/>
        <end position="288"/>
    </location>
</feature>
<sequence length="317" mass="33038">MRKVVLILLCGMLLGGTLFAGGQGEGEKVLQVAATFGDLGNPFFFTMGKGVEDAAKAIDPNAKVTVQSSGYDLNTQTSQMENFIANGVDIIILNAADTAGIAPAVRKAKEAGIIVVAADVNADGGVDATVTSNNYQAGTQAGEYIVKRLGGKGNIVIINGPPVSAVIDRVNGAKEVLAKNPGIKILSDNQNAGGNREGGLRVMTDLLTAYDNIDAVFAINDPTGIGADLAIKQAKRGDEMFVVGVDGAPDAVVALNDTNSSFVATPSQDPYTMATRAVQVAYEVIQGNPPKEKLILIPTTLITRDNVSEYKGWTEPE</sequence>
<evidence type="ECO:0000256" key="1">
    <source>
        <dbReference type="ARBA" id="ARBA00004196"/>
    </source>
</evidence>
<dbReference type="Pfam" id="PF13407">
    <property type="entry name" value="Peripla_BP_4"/>
    <property type="match status" value="1"/>
</dbReference>
<dbReference type="RefSeq" id="WP_013252677.1">
    <property type="nucleotide sequence ID" value="NC_014364.1"/>
</dbReference>
<dbReference type="PANTHER" id="PTHR46847">
    <property type="entry name" value="D-ALLOSE-BINDING PERIPLASMIC PROTEIN-RELATED"/>
    <property type="match status" value="1"/>
</dbReference>
<reference evidence="6 7" key="1">
    <citation type="journal article" date="2010" name="Stand. Genomic Sci.">
        <title>Complete genome sequence of Spirochaeta smaragdinae type strain (SEBR 4228).</title>
        <authorList>
            <person name="Mavromatis K."/>
            <person name="Yasawong M."/>
            <person name="Chertkov O."/>
            <person name="Lapidus A."/>
            <person name="Lucas S."/>
            <person name="Nolan M."/>
            <person name="Del Rio T.G."/>
            <person name="Tice H."/>
            <person name="Cheng J.F."/>
            <person name="Pitluck S."/>
            <person name="Liolios K."/>
            <person name="Ivanova N."/>
            <person name="Tapia R."/>
            <person name="Han C."/>
            <person name="Bruce D."/>
            <person name="Goodwin L."/>
            <person name="Pati A."/>
            <person name="Chen A."/>
            <person name="Palaniappan K."/>
            <person name="Land M."/>
            <person name="Hauser L."/>
            <person name="Chang Y.J."/>
            <person name="Jeffries C.D."/>
            <person name="Detter J.C."/>
            <person name="Rohde M."/>
            <person name="Brambilla E."/>
            <person name="Spring S."/>
            <person name="Goker M."/>
            <person name="Sikorski J."/>
            <person name="Woyke T."/>
            <person name="Bristow J."/>
            <person name="Eisen J.A."/>
            <person name="Markowitz V."/>
            <person name="Hugenholtz P."/>
            <person name="Klenk H.P."/>
            <person name="Kyrpides N.C."/>
        </authorList>
    </citation>
    <scope>NUCLEOTIDE SEQUENCE [LARGE SCALE GENOMIC DNA]</scope>
    <source>
        <strain evidence="7">DSM 11293 / JCM 15392 / SEBR 4228</strain>
    </source>
</reference>
<accession>E1R6T1</accession>
<dbReference type="GO" id="GO:0030246">
    <property type="term" value="F:carbohydrate binding"/>
    <property type="evidence" value="ECO:0007669"/>
    <property type="project" value="UniProtKB-ARBA"/>
</dbReference>
<organism evidence="6 7">
    <name type="scientific">Sediminispirochaeta smaragdinae (strain DSM 11293 / JCM 15392 / SEBR 4228)</name>
    <name type="common">Spirochaeta smaragdinae</name>
    <dbReference type="NCBI Taxonomy" id="573413"/>
    <lineage>
        <taxon>Bacteria</taxon>
        <taxon>Pseudomonadati</taxon>
        <taxon>Spirochaetota</taxon>
        <taxon>Spirochaetia</taxon>
        <taxon>Spirochaetales</taxon>
        <taxon>Spirochaetaceae</taxon>
        <taxon>Sediminispirochaeta</taxon>
    </lineage>
</organism>
<comment type="similarity">
    <text evidence="2">Belongs to the bacterial solute-binding protein 2 family.</text>
</comment>
<dbReference type="Gene3D" id="3.40.50.2300">
    <property type="match status" value="2"/>
</dbReference>
<proteinExistence type="inferred from homology"/>
<evidence type="ECO:0000256" key="2">
    <source>
        <dbReference type="ARBA" id="ARBA00007639"/>
    </source>
</evidence>
<evidence type="ECO:0000256" key="3">
    <source>
        <dbReference type="ARBA" id="ARBA00022729"/>
    </source>
</evidence>
<comment type="subcellular location">
    <subcellularLocation>
        <location evidence="1">Cell envelope</location>
    </subcellularLocation>
</comment>
<evidence type="ECO:0000313" key="7">
    <source>
        <dbReference type="Proteomes" id="UP000002318"/>
    </source>
</evidence>